<organism evidence="3 4">
    <name type="scientific">Branchiostoma lanceolatum</name>
    <name type="common">Common lancelet</name>
    <name type="synonym">Amphioxus lanceolatum</name>
    <dbReference type="NCBI Taxonomy" id="7740"/>
    <lineage>
        <taxon>Eukaryota</taxon>
        <taxon>Metazoa</taxon>
        <taxon>Chordata</taxon>
        <taxon>Cephalochordata</taxon>
        <taxon>Leptocardii</taxon>
        <taxon>Amphioxiformes</taxon>
        <taxon>Branchiostomatidae</taxon>
        <taxon>Branchiostoma</taxon>
    </lineage>
</organism>
<evidence type="ECO:0000259" key="2">
    <source>
        <dbReference type="Pfam" id="PF25561"/>
    </source>
</evidence>
<dbReference type="Pfam" id="PF25561">
    <property type="entry name" value="QRICH1"/>
    <property type="match status" value="1"/>
</dbReference>
<dbReference type="InterPro" id="IPR052787">
    <property type="entry name" value="MAVS"/>
</dbReference>
<evidence type="ECO:0000313" key="3">
    <source>
        <dbReference type="EMBL" id="CAH1239930.1"/>
    </source>
</evidence>
<feature type="region of interest" description="Disordered" evidence="1">
    <location>
        <begin position="314"/>
        <end position="353"/>
    </location>
</feature>
<feature type="compositionally biased region" description="Polar residues" evidence="1">
    <location>
        <begin position="703"/>
        <end position="724"/>
    </location>
</feature>
<feature type="region of interest" description="Disordered" evidence="1">
    <location>
        <begin position="147"/>
        <end position="166"/>
    </location>
</feature>
<feature type="compositionally biased region" description="Pro residues" evidence="1">
    <location>
        <begin position="678"/>
        <end position="699"/>
    </location>
</feature>
<feature type="domain" description="QRICH1-like" evidence="2">
    <location>
        <begin position="356"/>
        <end position="444"/>
    </location>
</feature>
<dbReference type="PANTHER" id="PTHR21446:SF13">
    <property type="entry name" value="DUF3504 DOMAIN-CONTAINING PROTEIN"/>
    <property type="match status" value="1"/>
</dbReference>
<protein>
    <submittedName>
        <fullName evidence="3">ZMYM3 protein</fullName>
    </submittedName>
</protein>
<dbReference type="InterPro" id="IPR057926">
    <property type="entry name" value="QRICH1_dom"/>
</dbReference>
<dbReference type="AlphaFoldDB" id="A0A8J9W814"/>
<accession>A0A8J9W814</accession>
<evidence type="ECO:0000313" key="4">
    <source>
        <dbReference type="Proteomes" id="UP000838412"/>
    </source>
</evidence>
<feature type="region of interest" description="Disordered" evidence="1">
    <location>
        <begin position="57"/>
        <end position="132"/>
    </location>
</feature>
<dbReference type="EMBL" id="OV696696">
    <property type="protein sequence ID" value="CAH1239930.1"/>
    <property type="molecule type" value="Genomic_DNA"/>
</dbReference>
<name>A0A8J9W814_BRALA</name>
<feature type="compositionally biased region" description="Polar residues" evidence="1">
    <location>
        <begin position="314"/>
        <end position="323"/>
    </location>
</feature>
<feature type="compositionally biased region" description="Pro residues" evidence="1">
    <location>
        <begin position="636"/>
        <end position="645"/>
    </location>
</feature>
<feature type="region of interest" description="Disordered" evidence="1">
    <location>
        <begin position="626"/>
        <end position="768"/>
    </location>
</feature>
<sequence length="768" mass="85996">MAETMEHRHLHRLYKCAECEFTVSHEMMVYVLRHFFRCTSNKYVDELEVWSPPHLKINGTMKNAGPSENVVRERHLPSREEEDSRTSANTPAQRRVSEDSRLLHSSHSATRQEEESRTFANTYTHRGVSEDSRTLHSYNLHNQRGLQNAHHSYGGNRATSTDVSKGTDIADVTPVVQVTGMTGPPMVWMVQPNTNAHQLTWHKTPSSSATLHAEMPLKPLHRQVVRQGEISLEVEGNGQDRQQENQVDRRQTQHNSETEVGDLCEEEDDENEEVIGLNLSCSPDPLCNPADTGDQMVTMATTSPMLNLTQTPSILQQQHQSPSFDRMKRGRPQKPPYTSTSVADADQPKNTKRMNRWAVRVLNSWADRRNRETSASSSGQDLKPVPTNWASMTVEQLDHWLSQFVSEVRRDDGQYYPYNTLYLMLTGVNRYLRNDCDRKDVNILAKDDARFLQLRQAMEMQKKLLIKRGVGLQDKRRHDTELFPHGIEARLWESKVFSLEKDLSISYAVFYYTSKLFGVSSGEEHHSLVAEQFSVGCDHMGRYVAFNRLGKKNKTTKVYAIPSDPYCPVLLYEVYLGYIPPNGPLYRRLQRDPEGRMFFGPPVGKNSLATYLNNIKRLGIVNSQGTLGPCSTGPHPSGPNPPGPHPTGTHPTGPHPPGPHPTVLHPTGPHPPGHHPTGPYPTGPHPTGPHPTGPHPSGPHPTCSSAPGLSLETSPATCTSSSDSGEAAKRHHSQSTDGSECSAEPSPKRIHTWNFDQTLSSYTPLNQS</sequence>
<reference evidence="3" key="1">
    <citation type="submission" date="2022-01" db="EMBL/GenBank/DDBJ databases">
        <authorList>
            <person name="Braso-Vives M."/>
        </authorList>
    </citation>
    <scope>NUCLEOTIDE SEQUENCE</scope>
</reference>
<feature type="compositionally biased region" description="Basic and acidic residues" evidence="1">
    <location>
        <begin position="241"/>
        <end position="251"/>
    </location>
</feature>
<feature type="compositionally biased region" description="Basic and acidic residues" evidence="1">
    <location>
        <begin position="70"/>
        <end position="85"/>
    </location>
</feature>
<gene>
    <name evidence="3" type="primary">ZMYM3</name>
    <name evidence="3" type="ORF">BLAG_LOCUS4071</name>
</gene>
<proteinExistence type="predicted"/>
<keyword evidence="4" id="KW-1185">Reference proteome</keyword>
<dbReference type="PANTHER" id="PTHR21446">
    <property type="entry name" value="DUF3504 DOMAIN-CONTAINING PROTEIN"/>
    <property type="match status" value="1"/>
</dbReference>
<dbReference type="Proteomes" id="UP000838412">
    <property type="component" value="Chromosome 11"/>
</dbReference>
<dbReference type="OrthoDB" id="10007323at2759"/>
<evidence type="ECO:0000256" key="1">
    <source>
        <dbReference type="SAM" id="MobiDB-lite"/>
    </source>
</evidence>
<feature type="region of interest" description="Disordered" evidence="1">
    <location>
        <begin position="233"/>
        <end position="266"/>
    </location>
</feature>
<feature type="compositionally biased region" description="Polar residues" evidence="1">
    <location>
        <begin position="754"/>
        <end position="768"/>
    </location>
</feature>